<feature type="binding site" evidence="6">
    <location>
        <position position="108"/>
    </location>
    <ligand>
        <name>S-adenosyl-L-methionine</name>
        <dbReference type="ChEBI" id="CHEBI:59789"/>
    </ligand>
</feature>
<keyword evidence="6" id="KW-0963">Cytoplasm</keyword>
<comment type="function">
    <text evidence="6">Specifically methylates the pseudouridine at position 1915 (m3Psi1915) in 23S rRNA.</text>
</comment>
<evidence type="ECO:0000256" key="2">
    <source>
        <dbReference type="ARBA" id="ARBA00022603"/>
    </source>
</evidence>
<name>A0A0B2JXB6_9FIRM</name>
<comment type="subunit">
    <text evidence="6">Homodimer.</text>
</comment>
<comment type="similarity">
    <text evidence="5 6">Belongs to the RNA methyltransferase RlmH family.</text>
</comment>
<dbReference type="EMBL" id="JSCE01000207">
    <property type="protein sequence ID" value="KHM51348.1"/>
    <property type="molecule type" value="Genomic_DNA"/>
</dbReference>
<dbReference type="InterPro" id="IPR003742">
    <property type="entry name" value="RlmH-like"/>
</dbReference>
<dbReference type="eggNOG" id="COG1576">
    <property type="taxonomic scope" value="Bacteria"/>
</dbReference>
<accession>A0A0B2JXB6</accession>
<keyword evidence="8" id="KW-1185">Reference proteome</keyword>
<protein>
    <recommendedName>
        <fullName evidence="6">Ribosomal RNA large subunit methyltransferase H</fullName>
        <ecNumber evidence="6">2.1.1.177</ecNumber>
    </recommendedName>
    <alternativeName>
        <fullName evidence="6">23S rRNA (pseudouridine1915-N3)-methyltransferase</fullName>
    </alternativeName>
    <alternativeName>
        <fullName evidence="6">23S rRNA m3Psi1915 methyltransferase</fullName>
    </alternativeName>
    <alternativeName>
        <fullName evidence="6">rRNA (pseudouridine-N3-)-methyltransferase RlmH</fullName>
    </alternativeName>
</protein>
<dbReference type="Gene3D" id="3.40.1280.10">
    <property type="match status" value="1"/>
</dbReference>
<dbReference type="NCBIfam" id="TIGR00246">
    <property type="entry name" value="tRNA_RlmH_YbeA"/>
    <property type="match status" value="1"/>
</dbReference>
<dbReference type="SUPFAM" id="SSF75217">
    <property type="entry name" value="alpha/beta knot"/>
    <property type="match status" value="1"/>
</dbReference>
<dbReference type="RefSeq" id="WP_039210625.1">
    <property type="nucleotide sequence ID" value="NZ_DFHJ01000012.1"/>
</dbReference>
<dbReference type="HAMAP" id="MF_00658">
    <property type="entry name" value="23SrRNA_methyltr_H"/>
    <property type="match status" value="1"/>
</dbReference>
<reference evidence="7 8" key="1">
    <citation type="journal article" date="2013" name="PLoS ONE">
        <title>Identification and characterization of three novel lipases belonging to families II and V from Anaerovibrio lipolyticus 5ST.</title>
        <authorList>
            <person name="Prive F."/>
            <person name="Kaderbhai N.N."/>
            <person name="Girdwood S."/>
            <person name="Worgan H.J."/>
            <person name="Pinloche E."/>
            <person name="Scollan N.D."/>
            <person name="Huws S.A."/>
            <person name="Newbold C.J."/>
        </authorList>
    </citation>
    <scope>NUCLEOTIDE SEQUENCE [LARGE SCALE GENOMIC DNA]</scope>
    <source>
        <strain evidence="7 8">5S</strain>
    </source>
</reference>
<dbReference type="PANTHER" id="PTHR33603:SF1">
    <property type="entry name" value="RIBOSOMAL RNA LARGE SUBUNIT METHYLTRANSFERASE H"/>
    <property type="match status" value="1"/>
</dbReference>
<dbReference type="STRING" id="82374.NZ47_11015"/>
<dbReference type="AlphaFoldDB" id="A0A0B2JXB6"/>
<dbReference type="PANTHER" id="PTHR33603">
    <property type="entry name" value="METHYLTRANSFERASE"/>
    <property type="match status" value="1"/>
</dbReference>
<proteinExistence type="inferred from homology"/>
<dbReference type="Proteomes" id="UP000030993">
    <property type="component" value="Unassembled WGS sequence"/>
</dbReference>
<feature type="binding site" evidence="6">
    <location>
        <position position="76"/>
    </location>
    <ligand>
        <name>S-adenosyl-L-methionine</name>
        <dbReference type="ChEBI" id="CHEBI:59789"/>
    </ligand>
</feature>
<dbReference type="NCBIfam" id="NF000985">
    <property type="entry name" value="PRK00103.1-3"/>
    <property type="match status" value="1"/>
</dbReference>
<evidence type="ECO:0000256" key="5">
    <source>
        <dbReference type="ARBA" id="ARBA00038303"/>
    </source>
</evidence>
<keyword evidence="2 6" id="KW-0489">Methyltransferase</keyword>
<comment type="catalytic activity">
    <reaction evidence="6">
        <text>pseudouridine(1915) in 23S rRNA + S-adenosyl-L-methionine = N(3)-methylpseudouridine(1915) in 23S rRNA + S-adenosyl-L-homocysteine + H(+)</text>
        <dbReference type="Rhea" id="RHEA:42752"/>
        <dbReference type="Rhea" id="RHEA-COMP:10221"/>
        <dbReference type="Rhea" id="RHEA-COMP:10222"/>
        <dbReference type="ChEBI" id="CHEBI:15378"/>
        <dbReference type="ChEBI" id="CHEBI:57856"/>
        <dbReference type="ChEBI" id="CHEBI:59789"/>
        <dbReference type="ChEBI" id="CHEBI:65314"/>
        <dbReference type="ChEBI" id="CHEBI:74486"/>
        <dbReference type="EC" id="2.1.1.177"/>
    </reaction>
</comment>
<dbReference type="CDD" id="cd18081">
    <property type="entry name" value="RlmH-like"/>
    <property type="match status" value="1"/>
</dbReference>
<evidence type="ECO:0000256" key="6">
    <source>
        <dbReference type="HAMAP-Rule" id="MF_00658"/>
    </source>
</evidence>
<evidence type="ECO:0000313" key="8">
    <source>
        <dbReference type="Proteomes" id="UP000030993"/>
    </source>
</evidence>
<sequence>MKINIVTAGKIKEKYLTEGINEFLKRLGPFANVKIIEISEEKMKDNPSEAEKQQTLTWEGQRLLKQVPEGSYLIVLDVYGKELSSEELAAKIDSLGLSGKSNITFLIGGAFGLSSEVRSAADMLLSFSKMTFTHQMVRLLLVEQIYRAFKINRGEKYHW</sequence>
<comment type="subcellular location">
    <subcellularLocation>
        <location evidence="6">Cytoplasm</location>
    </subcellularLocation>
</comment>
<gene>
    <name evidence="6" type="primary">rlmH</name>
    <name evidence="7" type="ORF">NZ47_11015</name>
</gene>
<dbReference type="GO" id="GO:0005737">
    <property type="term" value="C:cytoplasm"/>
    <property type="evidence" value="ECO:0007669"/>
    <property type="project" value="UniProtKB-SubCell"/>
</dbReference>
<dbReference type="GO" id="GO:0070038">
    <property type="term" value="F:rRNA (pseudouridine-N3-)-methyltransferase activity"/>
    <property type="evidence" value="ECO:0007669"/>
    <property type="project" value="UniProtKB-UniRule"/>
</dbReference>
<evidence type="ECO:0000313" key="7">
    <source>
        <dbReference type="EMBL" id="KHM51348.1"/>
    </source>
</evidence>
<dbReference type="InterPro" id="IPR029028">
    <property type="entry name" value="Alpha/beta_knot_MTases"/>
</dbReference>
<organism evidence="7 8">
    <name type="scientific">Anaerovibrio lipolyticus</name>
    <dbReference type="NCBI Taxonomy" id="82374"/>
    <lineage>
        <taxon>Bacteria</taxon>
        <taxon>Bacillati</taxon>
        <taxon>Bacillota</taxon>
        <taxon>Negativicutes</taxon>
        <taxon>Selenomonadales</taxon>
        <taxon>Selenomonadaceae</taxon>
        <taxon>Anaerovibrio</taxon>
    </lineage>
</organism>
<evidence type="ECO:0000256" key="1">
    <source>
        <dbReference type="ARBA" id="ARBA00022552"/>
    </source>
</evidence>
<dbReference type="EC" id="2.1.1.177" evidence="6"/>
<keyword evidence="4 6" id="KW-0949">S-adenosyl-L-methionine</keyword>
<dbReference type="Pfam" id="PF02590">
    <property type="entry name" value="SPOUT_MTase"/>
    <property type="match status" value="1"/>
</dbReference>
<evidence type="ECO:0000256" key="4">
    <source>
        <dbReference type="ARBA" id="ARBA00022691"/>
    </source>
</evidence>
<dbReference type="PIRSF" id="PIRSF004505">
    <property type="entry name" value="MT_bac"/>
    <property type="match status" value="1"/>
</dbReference>
<keyword evidence="3 6" id="KW-0808">Transferase</keyword>
<comment type="caution">
    <text evidence="7">The sequence shown here is derived from an EMBL/GenBank/DDBJ whole genome shotgun (WGS) entry which is preliminary data.</text>
</comment>
<keyword evidence="1 6" id="KW-0698">rRNA processing</keyword>
<feature type="binding site" evidence="6">
    <location>
        <begin position="127"/>
        <end position="132"/>
    </location>
    <ligand>
        <name>S-adenosyl-L-methionine</name>
        <dbReference type="ChEBI" id="CHEBI:59789"/>
    </ligand>
</feature>
<dbReference type="InterPro" id="IPR029026">
    <property type="entry name" value="tRNA_m1G_MTases_N"/>
</dbReference>
<evidence type="ECO:0000256" key="3">
    <source>
        <dbReference type="ARBA" id="ARBA00022679"/>
    </source>
</evidence>